<gene>
    <name evidence="1" type="ORF">BECKLFY1418B_GA0070995_102615</name>
</gene>
<evidence type="ECO:0000313" key="1">
    <source>
        <dbReference type="EMBL" id="VFJ91528.1"/>
    </source>
</evidence>
<organism evidence="1">
    <name type="scientific">Candidatus Kentrum sp. LFY</name>
    <dbReference type="NCBI Taxonomy" id="2126342"/>
    <lineage>
        <taxon>Bacteria</taxon>
        <taxon>Pseudomonadati</taxon>
        <taxon>Pseudomonadota</taxon>
        <taxon>Gammaproteobacteria</taxon>
        <taxon>Candidatus Kentrum</taxon>
    </lineage>
</organism>
<protein>
    <submittedName>
        <fullName evidence="1">Uncharacterized protein</fullName>
    </submittedName>
</protein>
<name>A0A450UG95_9GAMM</name>
<accession>A0A450UG95</accession>
<proteinExistence type="predicted"/>
<dbReference type="AlphaFoldDB" id="A0A450UG95"/>
<dbReference type="EMBL" id="CAADFF010000026">
    <property type="protein sequence ID" value="VFJ91528.1"/>
    <property type="molecule type" value="Genomic_DNA"/>
</dbReference>
<sequence>MPSTIATKEELPEDITDEEVADLINLRLKAGAIRSWKENGFLHTEWNVIGE</sequence>
<reference evidence="1" key="1">
    <citation type="submission" date="2019-02" db="EMBL/GenBank/DDBJ databases">
        <authorList>
            <person name="Gruber-Vodicka R. H."/>
            <person name="Seah K. B. B."/>
        </authorList>
    </citation>
    <scope>NUCLEOTIDE SEQUENCE</scope>
    <source>
        <strain evidence="1">BECK_M7</strain>
    </source>
</reference>